<name>A0A8S2VC34_9BILA</name>
<feature type="region of interest" description="Disordered" evidence="1">
    <location>
        <begin position="1"/>
        <end position="29"/>
    </location>
</feature>
<dbReference type="EMBL" id="CAJOBJ010054844">
    <property type="protein sequence ID" value="CAF4391137.1"/>
    <property type="molecule type" value="Genomic_DNA"/>
</dbReference>
<protein>
    <submittedName>
        <fullName evidence="2">Uncharacterized protein</fullName>
    </submittedName>
</protein>
<accession>A0A8S2VC34</accession>
<sequence>DITALQYSLDDRNFDDDYDDKENDGCNDE</sequence>
<evidence type="ECO:0000313" key="3">
    <source>
        <dbReference type="EMBL" id="CAF4391530.1"/>
    </source>
</evidence>
<evidence type="ECO:0000313" key="2">
    <source>
        <dbReference type="EMBL" id="CAF4391137.1"/>
    </source>
</evidence>
<evidence type="ECO:0000256" key="1">
    <source>
        <dbReference type="SAM" id="MobiDB-lite"/>
    </source>
</evidence>
<dbReference type="AlphaFoldDB" id="A0A8S2VC34"/>
<dbReference type="Proteomes" id="UP000681720">
    <property type="component" value="Unassembled WGS sequence"/>
</dbReference>
<feature type="compositionally biased region" description="Acidic residues" evidence="1">
    <location>
        <begin position="13"/>
        <end position="29"/>
    </location>
</feature>
<comment type="caution">
    <text evidence="2">The sequence shown here is derived from an EMBL/GenBank/DDBJ whole genome shotgun (WGS) entry which is preliminary data.</text>
</comment>
<proteinExistence type="predicted"/>
<organism evidence="2 4">
    <name type="scientific">Rotaria magnacalcarata</name>
    <dbReference type="NCBI Taxonomy" id="392030"/>
    <lineage>
        <taxon>Eukaryota</taxon>
        <taxon>Metazoa</taxon>
        <taxon>Spiralia</taxon>
        <taxon>Gnathifera</taxon>
        <taxon>Rotifera</taxon>
        <taxon>Eurotatoria</taxon>
        <taxon>Bdelloidea</taxon>
        <taxon>Philodinida</taxon>
        <taxon>Philodinidae</taxon>
        <taxon>Rotaria</taxon>
    </lineage>
</organism>
<evidence type="ECO:0000313" key="4">
    <source>
        <dbReference type="Proteomes" id="UP000681720"/>
    </source>
</evidence>
<reference evidence="2" key="1">
    <citation type="submission" date="2021-02" db="EMBL/GenBank/DDBJ databases">
        <authorList>
            <person name="Nowell W R."/>
        </authorList>
    </citation>
    <scope>NUCLEOTIDE SEQUENCE</scope>
</reference>
<gene>
    <name evidence="2" type="ORF">GIL414_LOCUS29737</name>
    <name evidence="3" type="ORF">GIL414_LOCUS29753</name>
</gene>
<dbReference type="EMBL" id="CAJOBJ010054955">
    <property type="protein sequence ID" value="CAF4391530.1"/>
    <property type="molecule type" value="Genomic_DNA"/>
</dbReference>
<feature type="non-terminal residue" evidence="2">
    <location>
        <position position="1"/>
    </location>
</feature>